<evidence type="ECO:0000313" key="3">
    <source>
        <dbReference type="Proteomes" id="UP001446871"/>
    </source>
</evidence>
<dbReference type="PANTHER" id="PTHR10622:SF10">
    <property type="entry name" value="HET DOMAIN-CONTAINING PROTEIN"/>
    <property type="match status" value="1"/>
</dbReference>
<evidence type="ECO:0000259" key="1">
    <source>
        <dbReference type="Pfam" id="PF26640"/>
    </source>
</evidence>
<name>A0ABR1UP24_9PEZI</name>
<reference evidence="2 3" key="1">
    <citation type="submission" date="2023-01" db="EMBL/GenBank/DDBJ databases">
        <title>Analysis of 21 Apiospora genomes using comparative genomics revels a genus with tremendous synthesis potential of carbohydrate active enzymes and secondary metabolites.</title>
        <authorList>
            <person name="Sorensen T."/>
        </authorList>
    </citation>
    <scope>NUCLEOTIDE SEQUENCE [LARGE SCALE GENOMIC DNA]</scope>
    <source>
        <strain evidence="2 3">CBS 83171</strain>
    </source>
</reference>
<protein>
    <recommendedName>
        <fullName evidence="1">DUF8212 domain-containing protein</fullName>
    </recommendedName>
</protein>
<dbReference type="InterPro" id="IPR058525">
    <property type="entry name" value="DUF8212"/>
</dbReference>
<proteinExistence type="predicted"/>
<evidence type="ECO:0000313" key="2">
    <source>
        <dbReference type="EMBL" id="KAK8060677.1"/>
    </source>
</evidence>
<accession>A0ABR1UP24</accession>
<sequence>MRMSWAANRRTTRGEDIAYCLMGLFGVNMPLLYGEGSKAFLRLQEEILRIIDDDTIFAWSEPFWSRFEGIRGIFALSPAFFLGARELVVIPSMEPDSHFVNTSKGLRTNTTVCPTWEMLKEKLHVLRGVDNSQLHQSFLLLPLNCARNLSSETHAAILLQWQHDRTYLCVPSTDLFEVKYDQVSRDSTVFVAKSDMFYRRAISEALDRNLVNFVFQLPDTGVTFLQRLSPATGKYRPVSSSFAMQKDVAGKLGFTFYLENSKQLLLVAIEFSESPLNLVQWVN</sequence>
<gene>
    <name evidence="2" type="ORF">PG996_010607</name>
</gene>
<dbReference type="Proteomes" id="UP001446871">
    <property type="component" value="Unassembled WGS sequence"/>
</dbReference>
<dbReference type="PANTHER" id="PTHR10622">
    <property type="entry name" value="HET DOMAIN-CONTAINING PROTEIN"/>
    <property type="match status" value="1"/>
</dbReference>
<feature type="domain" description="DUF8212" evidence="1">
    <location>
        <begin position="38"/>
        <end position="61"/>
    </location>
</feature>
<dbReference type="Pfam" id="PF26640">
    <property type="entry name" value="DUF8212"/>
    <property type="match status" value="1"/>
</dbReference>
<organism evidence="2 3">
    <name type="scientific">Apiospora saccharicola</name>
    <dbReference type="NCBI Taxonomy" id="335842"/>
    <lineage>
        <taxon>Eukaryota</taxon>
        <taxon>Fungi</taxon>
        <taxon>Dikarya</taxon>
        <taxon>Ascomycota</taxon>
        <taxon>Pezizomycotina</taxon>
        <taxon>Sordariomycetes</taxon>
        <taxon>Xylariomycetidae</taxon>
        <taxon>Amphisphaeriales</taxon>
        <taxon>Apiosporaceae</taxon>
        <taxon>Apiospora</taxon>
    </lineage>
</organism>
<dbReference type="EMBL" id="JAQQWM010000006">
    <property type="protein sequence ID" value="KAK8060677.1"/>
    <property type="molecule type" value="Genomic_DNA"/>
</dbReference>
<comment type="caution">
    <text evidence="2">The sequence shown here is derived from an EMBL/GenBank/DDBJ whole genome shotgun (WGS) entry which is preliminary data.</text>
</comment>
<keyword evidence="3" id="KW-1185">Reference proteome</keyword>